<reference evidence="3" key="1">
    <citation type="journal article" date="2019" name="Int. J. Syst. Evol. Microbiol.">
        <title>The Global Catalogue of Microorganisms (GCM) 10K type strain sequencing project: providing services to taxonomists for standard genome sequencing and annotation.</title>
        <authorList>
            <consortium name="The Broad Institute Genomics Platform"/>
            <consortium name="The Broad Institute Genome Sequencing Center for Infectious Disease"/>
            <person name="Wu L."/>
            <person name="Ma J."/>
        </authorList>
    </citation>
    <scope>NUCLEOTIDE SEQUENCE [LARGE SCALE GENOMIC DNA]</scope>
    <source>
        <strain evidence="3">KCTC 12708</strain>
    </source>
</reference>
<name>A0ABQ3BIC4_9FLAO</name>
<dbReference type="InterPro" id="IPR025324">
    <property type="entry name" value="DUF4230"/>
</dbReference>
<dbReference type="RefSeq" id="WP_027885976.1">
    <property type="nucleotide sequence ID" value="NZ_BMWY01000001.1"/>
</dbReference>
<dbReference type="EMBL" id="BMWY01000001">
    <property type="protein sequence ID" value="GGZ45636.1"/>
    <property type="molecule type" value="Genomic_DNA"/>
</dbReference>
<evidence type="ECO:0000313" key="3">
    <source>
        <dbReference type="Proteomes" id="UP000615593"/>
    </source>
</evidence>
<proteinExistence type="predicted"/>
<comment type="caution">
    <text evidence="2">The sequence shown here is derived from an EMBL/GenBank/DDBJ whole genome shotgun (WGS) entry which is preliminary data.</text>
</comment>
<evidence type="ECO:0000256" key="1">
    <source>
        <dbReference type="SAM" id="Coils"/>
    </source>
</evidence>
<dbReference type="Pfam" id="PF14014">
    <property type="entry name" value="DUF4230"/>
    <property type="match status" value="1"/>
</dbReference>
<evidence type="ECO:0008006" key="4">
    <source>
        <dbReference type="Google" id="ProtNLM"/>
    </source>
</evidence>
<feature type="coiled-coil region" evidence="1">
    <location>
        <begin position="21"/>
        <end position="48"/>
    </location>
</feature>
<dbReference type="Proteomes" id="UP000615593">
    <property type="component" value="Unassembled WGS sequence"/>
</dbReference>
<gene>
    <name evidence="2" type="ORF">GCM10008088_03610</name>
</gene>
<organism evidence="2 3">
    <name type="scientific">Mesonia mobilis</name>
    <dbReference type="NCBI Taxonomy" id="369791"/>
    <lineage>
        <taxon>Bacteria</taxon>
        <taxon>Pseudomonadati</taxon>
        <taxon>Bacteroidota</taxon>
        <taxon>Flavobacteriia</taxon>
        <taxon>Flavobacteriales</taxon>
        <taxon>Flavobacteriaceae</taxon>
        <taxon>Mesonia</taxon>
    </lineage>
</organism>
<evidence type="ECO:0000313" key="2">
    <source>
        <dbReference type="EMBL" id="GGZ45636.1"/>
    </source>
</evidence>
<protein>
    <recommendedName>
        <fullName evidence="4">DUF4230 domain-containing protein</fullName>
    </recommendedName>
</protein>
<dbReference type="GeneID" id="94368005"/>
<keyword evidence="1" id="KW-0175">Coiled coil</keyword>
<keyword evidence="3" id="KW-1185">Reference proteome</keyword>
<accession>A0ABQ3BIC4</accession>
<sequence length="204" mass="24024">MRKFLLGVIVALICFWGYQYVKDQFQEKEDLQQASNLIEQEIKNVSKLVVSEGSYAKVYNYENTESFVFKFLSARKKALIVVNAKANVSYDLREMKYEVDAENKLLKITQIPEPELNINPDIKYYDVTQDYLNQFEAKDYNKIKSRIQTDLEKQIKNSVLMKNAENRLISELQKLFILTNSMGWTLQYNQQNLNSSEEFQDLKL</sequence>